<evidence type="ECO:0000256" key="1">
    <source>
        <dbReference type="ARBA" id="ARBA00000085"/>
    </source>
</evidence>
<evidence type="ECO:0000259" key="9">
    <source>
        <dbReference type="PROSITE" id="PS50109"/>
    </source>
</evidence>
<dbReference type="InterPro" id="IPR004358">
    <property type="entry name" value="Sig_transdc_His_kin-like_C"/>
</dbReference>
<feature type="domain" description="PAS" evidence="10">
    <location>
        <begin position="21"/>
        <end position="81"/>
    </location>
</feature>
<dbReference type="Proteomes" id="UP000648801">
    <property type="component" value="Unassembled WGS sequence"/>
</dbReference>
<dbReference type="InterPro" id="IPR003594">
    <property type="entry name" value="HATPase_dom"/>
</dbReference>
<dbReference type="SUPFAM" id="SSF55874">
    <property type="entry name" value="ATPase domain of HSP90 chaperone/DNA topoisomerase II/histidine kinase"/>
    <property type="match status" value="1"/>
</dbReference>
<dbReference type="Pfam" id="PF02518">
    <property type="entry name" value="HATPase_c"/>
    <property type="match status" value="1"/>
</dbReference>
<keyword evidence="6" id="KW-0418">Kinase</keyword>
<dbReference type="PROSITE" id="PS50113">
    <property type="entry name" value="PAC"/>
    <property type="match status" value="2"/>
</dbReference>
<dbReference type="InterPro" id="IPR005467">
    <property type="entry name" value="His_kinase_dom"/>
</dbReference>
<dbReference type="GO" id="GO:0005524">
    <property type="term" value="F:ATP binding"/>
    <property type="evidence" value="ECO:0007669"/>
    <property type="project" value="UniProtKB-KW"/>
</dbReference>
<dbReference type="Gene3D" id="1.10.287.130">
    <property type="match status" value="1"/>
</dbReference>
<dbReference type="GO" id="GO:0006355">
    <property type="term" value="P:regulation of DNA-templated transcription"/>
    <property type="evidence" value="ECO:0007669"/>
    <property type="project" value="InterPro"/>
</dbReference>
<evidence type="ECO:0000256" key="4">
    <source>
        <dbReference type="ARBA" id="ARBA00022679"/>
    </source>
</evidence>
<sequence>MTKTKIAVELFGKPNVLTEAAKNFLAAIIASSDDAIISKDLNGIISSWNEGAHRIFGYEADEIIGQSILRLIPEELRHEEDFILSKIRAGERIDHFETIRVRKNGERFPISVTISPIEDDSGTIIGASKIGRDISDRWRADESRLRLAALVDSADDAIISKNLDGIVTSWNKGAQRIFGYEAEEMIGRSILRLIPENLYCEEDEILRKLRAGEKIEHYETIRIDKSGEVCEVSVTISPIRNSKGEVIGASKIARDISDRKKMERLVIQAEKLATTGRMAAAIAHEINNPLSSVLNLIFLARQDGVSKHEIENYLAMAEGELERVSHIARRALGYYRDTASPSEVHLSELMENVLAVYRGRILDHGIAVDAKYVDLKKVNVRAGEIVQIFSNVISNAIDAMPRGGTLSISITRTMKSEGDGLQVIVNDTGQGIRREHLSKIFEPFFTTKGNLGTGIGLWVVKQLVECHRGRISISSSTEPGDSGTLVNIYLPFDGLGERP</sequence>
<dbReference type="AlphaFoldDB" id="A0A916VYP6"/>
<dbReference type="InterPro" id="IPR036890">
    <property type="entry name" value="HATPase_C_sf"/>
</dbReference>
<evidence type="ECO:0000256" key="3">
    <source>
        <dbReference type="ARBA" id="ARBA00022553"/>
    </source>
</evidence>
<dbReference type="InterPro" id="IPR000014">
    <property type="entry name" value="PAS"/>
</dbReference>
<feature type="domain" description="PAC" evidence="11">
    <location>
        <begin position="216"/>
        <end position="268"/>
    </location>
</feature>
<organism evidence="12 13">
    <name type="scientific">Edaphobacter acidisoli</name>
    <dbReference type="NCBI Taxonomy" id="2040573"/>
    <lineage>
        <taxon>Bacteria</taxon>
        <taxon>Pseudomonadati</taxon>
        <taxon>Acidobacteriota</taxon>
        <taxon>Terriglobia</taxon>
        <taxon>Terriglobales</taxon>
        <taxon>Acidobacteriaceae</taxon>
        <taxon>Edaphobacter</taxon>
    </lineage>
</organism>
<protein>
    <recommendedName>
        <fullName evidence="2">histidine kinase</fullName>
        <ecNumber evidence="2">2.7.13.3</ecNumber>
    </recommendedName>
</protein>
<dbReference type="SMART" id="SM00086">
    <property type="entry name" value="PAC"/>
    <property type="match status" value="2"/>
</dbReference>
<dbReference type="CDD" id="cd00082">
    <property type="entry name" value="HisKA"/>
    <property type="match status" value="1"/>
</dbReference>
<dbReference type="PROSITE" id="PS50109">
    <property type="entry name" value="HIS_KIN"/>
    <property type="match status" value="1"/>
</dbReference>
<dbReference type="SMART" id="SM00387">
    <property type="entry name" value="HATPase_c"/>
    <property type="match status" value="1"/>
</dbReference>
<dbReference type="SUPFAM" id="SSF47384">
    <property type="entry name" value="Homodimeric domain of signal transducing histidine kinase"/>
    <property type="match status" value="1"/>
</dbReference>
<dbReference type="Pfam" id="PF00989">
    <property type="entry name" value="PAS"/>
    <property type="match status" value="2"/>
</dbReference>
<dbReference type="Pfam" id="PF00512">
    <property type="entry name" value="HisKA"/>
    <property type="match status" value="1"/>
</dbReference>
<dbReference type="CDD" id="cd00130">
    <property type="entry name" value="PAS"/>
    <property type="match status" value="2"/>
</dbReference>
<dbReference type="PANTHER" id="PTHR43065:SF10">
    <property type="entry name" value="PEROXIDE STRESS-ACTIVATED HISTIDINE KINASE MAK3"/>
    <property type="match status" value="1"/>
</dbReference>
<dbReference type="InterPro" id="IPR003661">
    <property type="entry name" value="HisK_dim/P_dom"/>
</dbReference>
<dbReference type="EMBL" id="BMJB01000001">
    <property type="protein sequence ID" value="GGA53030.1"/>
    <property type="molecule type" value="Genomic_DNA"/>
</dbReference>
<feature type="domain" description="PAC" evidence="11">
    <location>
        <begin position="94"/>
        <end position="146"/>
    </location>
</feature>
<proteinExistence type="predicted"/>
<evidence type="ECO:0000313" key="13">
    <source>
        <dbReference type="Proteomes" id="UP000648801"/>
    </source>
</evidence>
<name>A0A916VYP6_9BACT</name>
<comment type="catalytic activity">
    <reaction evidence="1">
        <text>ATP + protein L-histidine = ADP + protein N-phospho-L-histidine.</text>
        <dbReference type="EC" id="2.7.13.3"/>
    </reaction>
</comment>
<dbReference type="PROSITE" id="PS50112">
    <property type="entry name" value="PAS"/>
    <property type="match status" value="2"/>
</dbReference>
<feature type="domain" description="Histidine kinase" evidence="9">
    <location>
        <begin position="281"/>
        <end position="494"/>
    </location>
</feature>
<evidence type="ECO:0000313" key="12">
    <source>
        <dbReference type="EMBL" id="GGA53030.1"/>
    </source>
</evidence>
<dbReference type="SMART" id="SM00388">
    <property type="entry name" value="HisKA"/>
    <property type="match status" value="1"/>
</dbReference>
<dbReference type="NCBIfam" id="TIGR00229">
    <property type="entry name" value="sensory_box"/>
    <property type="match status" value="2"/>
</dbReference>
<gene>
    <name evidence="12" type="ORF">GCM10011507_00110</name>
</gene>
<dbReference type="InterPro" id="IPR001610">
    <property type="entry name" value="PAC"/>
</dbReference>
<reference evidence="12" key="2">
    <citation type="submission" date="2020-09" db="EMBL/GenBank/DDBJ databases">
        <authorList>
            <person name="Sun Q."/>
            <person name="Zhou Y."/>
        </authorList>
    </citation>
    <scope>NUCLEOTIDE SEQUENCE</scope>
    <source>
        <strain evidence="12">CGMCC 1.15447</strain>
    </source>
</reference>
<evidence type="ECO:0000256" key="2">
    <source>
        <dbReference type="ARBA" id="ARBA00012438"/>
    </source>
</evidence>
<evidence type="ECO:0000256" key="7">
    <source>
        <dbReference type="ARBA" id="ARBA00022840"/>
    </source>
</evidence>
<evidence type="ECO:0000256" key="8">
    <source>
        <dbReference type="ARBA" id="ARBA00023012"/>
    </source>
</evidence>
<evidence type="ECO:0000259" key="11">
    <source>
        <dbReference type="PROSITE" id="PS50113"/>
    </source>
</evidence>
<dbReference type="InterPro" id="IPR000700">
    <property type="entry name" value="PAS-assoc_C"/>
</dbReference>
<dbReference type="Gene3D" id="3.30.565.10">
    <property type="entry name" value="Histidine kinase-like ATPase, C-terminal domain"/>
    <property type="match status" value="1"/>
</dbReference>
<dbReference type="PANTHER" id="PTHR43065">
    <property type="entry name" value="SENSOR HISTIDINE KINASE"/>
    <property type="match status" value="1"/>
</dbReference>
<dbReference type="InterPro" id="IPR013767">
    <property type="entry name" value="PAS_fold"/>
</dbReference>
<dbReference type="Gene3D" id="3.30.450.20">
    <property type="entry name" value="PAS domain"/>
    <property type="match status" value="2"/>
</dbReference>
<comment type="caution">
    <text evidence="12">The sequence shown here is derived from an EMBL/GenBank/DDBJ whole genome shotgun (WGS) entry which is preliminary data.</text>
</comment>
<keyword evidence="5" id="KW-0547">Nucleotide-binding</keyword>
<keyword evidence="8" id="KW-0902">Two-component regulatory system</keyword>
<keyword evidence="3" id="KW-0597">Phosphoprotein</keyword>
<accession>A0A916VYP6</accession>
<keyword evidence="4" id="KW-0808">Transferase</keyword>
<evidence type="ECO:0000256" key="6">
    <source>
        <dbReference type="ARBA" id="ARBA00022777"/>
    </source>
</evidence>
<keyword evidence="7" id="KW-0067">ATP-binding</keyword>
<dbReference type="InterPro" id="IPR036097">
    <property type="entry name" value="HisK_dim/P_sf"/>
</dbReference>
<dbReference type="SMART" id="SM00091">
    <property type="entry name" value="PAS"/>
    <property type="match status" value="2"/>
</dbReference>
<dbReference type="PRINTS" id="PR00344">
    <property type="entry name" value="BCTRLSENSOR"/>
</dbReference>
<dbReference type="GO" id="GO:0000155">
    <property type="term" value="F:phosphorelay sensor kinase activity"/>
    <property type="evidence" value="ECO:0007669"/>
    <property type="project" value="InterPro"/>
</dbReference>
<dbReference type="InterPro" id="IPR035965">
    <property type="entry name" value="PAS-like_dom_sf"/>
</dbReference>
<evidence type="ECO:0000256" key="5">
    <source>
        <dbReference type="ARBA" id="ARBA00022741"/>
    </source>
</evidence>
<dbReference type="EC" id="2.7.13.3" evidence="2"/>
<reference evidence="12" key="1">
    <citation type="journal article" date="2014" name="Int. J. Syst. Evol. Microbiol.">
        <title>Complete genome sequence of Corynebacterium casei LMG S-19264T (=DSM 44701T), isolated from a smear-ripened cheese.</title>
        <authorList>
            <consortium name="US DOE Joint Genome Institute (JGI-PGF)"/>
            <person name="Walter F."/>
            <person name="Albersmeier A."/>
            <person name="Kalinowski J."/>
            <person name="Ruckert C."/>
        </authorList>
    </citation>
    <scope>NUCLEOTIDE SEQUENCE</scope>
    <source>
        <strain evidence="12">CGMCC 1.15447</strain>
    </source>
</reference>
<dbReference type="RefSeq" id="WP_229668571.1">
    <property type="nucleotide sequence ID" value="NZ_BMJB01000001.1"/>
</dbReference>
<keyword evidence="13" id="KW-1185">Reference proteome</keyword>
<dbReference type="SUPFAM" id="SSF55785">
    <property type="entry name" value="PYP-like sensor domain (PAS domain)"/>
    <property type="match status" value="2"/>
</dbReference>
<feature type="domain" description="PAS" evidence="10">
    <location>
        <begin position="143"/>
        <end position="191"/>
    </location>
</feature>
<evidence type="ECO:0000259" key="10">
    <source>
        <dbReference type="PROSITE" id="PS50112"/>
    </source>
</evidence>